<sequence length="37" mass="4522">MLLVLFRTPYFTRDDVMNILYEGRRDEYSSEKNYKAS</sequence>
<dbReference type="AlphaFoldDB" id="A0A0K2VKQ5"/>
<name>A0A0K2VKQ5_LEPSM</name>
<dbReference type="EMBL" id="HACA01033673">
    <property type="protein sequence ID" value="CDW51034.1"/>
    <property type="molecule type" value="Transcribed_RNA"/>
</dbReference>
<proteinExistence type="predicted"/>
<evidence type="ECO:0000313" key="1">
    <source>
        <dbReference type="EMBL" id="CDW51034.1"/>
    </source>
</evidence>
<protein>
    <submittedName>
        <fullName evidence="1">Uncharacterized protein</fullName>
    </submittedName>
</protein>
<reference evidence="1" key="1">
    <citation type="submission" date="2014-05" db="EMBL/GenBank/DDBJ databases">
        <authorList>
            <person name="Chronopoulou M."/>
        </authorList>
    </citation>
    <scope>NUCLEOTIDE SEQUENCE</scope>
    <source>
        <tissue evidence="1">Whole organism</tissue>
    </source>
</reference>
<organism evidence="1">
    <name type="scientific">Lepeophtheirus salmonis</name>
    <name type="common">Salmon louse</name>
    <name type="synonym">Caligus salmonis</name>
    <dbReference type="NCBI Taxonomy" id="72036"/>
    <lineage>
        <taxon>Eukaryota</taxon>
        <taxon>Metazoa</taxon>
        <taxon>Ecdysozoa</taxon>
        <taxon>Arthropoda</taxon>
        <taxon>Crustacea</taxon>
        <taxon>Multicrustacea</taxon>
        <taxon>Hexanauplia</taxon>
        <taxon>Copepoda</taxon>
        <taxon>Siphonostomatoida</taxon>
        <taxon>Caligidae</taxon>
        <taxon>Lepeophtheirus</taxon>
    </lineage>
</organism>
<accession>A0A0K2VKQ5</accession>